<keyword evidence="1" id="KW-0472">Membrane</keyword>
<evidence type="ECO:0000313" key="2">
    <source>
        <dbReference type="EMBL" id="GJD65694.1"/>
    </source>
</evidence>
<protein>
    <recommendedName>
        <fullName evidence="4">DUF4381 domain-containing protein</fullName>
    </recommendedName>
</protein>
<sequence>MNPDPASLENLRDLALPPPVPLWPPAPGWSILAAGLAAASLVAGWRSWRRYRANAYRREARRQLDAIARRVEAGRCAGAASELAVVLKRTALAAYPRSAVASLTGPAWLGFLDRTGRTTAFTDGAARGIAEWTFAGDRAVPAAALKAALRDARAWVRAHGRWDGRSEGTDRC</sequence>
<reference evidence="2" key="2">
    <citation type="submission" date="2021-08" db="EMBL/GenBank/DDBJ databases">
        <authorList>
            <person name="Tani A."/>
            <person name="Ola A."/>
            <person name="Ogura Y."/>
            <person name="Katsura K."/>
            <person name="Hayashi T."/>
        </authorList>
    </citation>
    <scope>NUCLEOTIDE SEQUENCE</scope>
    <source>
        <strain evidence="2">JCM 32048</strain>
    </source>
</reference>
<name>A0AA37M829_9HYPH</name>
<proteinExistence type="predicted"/>
<gene>
    <name evidence="2" type="ORF">MPEAHAMD_5889</name>
</gene>
<dbReference type="Pfam" id="PF14316">
    <property type="entry name" value="DUF4381"/>
    <property type="match status" value="1"/>
</dbReference>
<evidence type="ECO:0000256" key="1">
    <source>
        <dbReference type="SAM" id="Phobius"/>
    </source>
</evidence>
<dbReference type="InterPro" id="IPR025489">
    <property type="entry name" value="DUF4381"/>
</dbReference>
<dbReference type="RefSeq" id="WP_238193071.1">
    <property type="nucleotide sequence ID" value="NZ_BPQJ01000045.1"/>
</dbReference>
<reference evidence="2" key="1">
    <citation type="journal article" date="2016" name="Front. Microbiol.">
        <title>Genome Sequence of the Piezophilic, Mesophilic Sulfate-Reducing Bacterium Desulfovibrio indicus J2T.</title>
        <authorList>
            <person name="Cao J."/>
            <person name="Maignien L."/>
            <person name="Shao Z."/>
            <person name="Alain K."/>
            <person name="Jebbar M."/>
        </authorList>
    </citation>
    <scope>NUCLEOTIDE SEQUENCE</scope>
    <source>
        <strain evidence="2">JCM 32048</strain>
    </source>
</reference>
<dbReference type="EMBL" id="BPQJ01000045">
    <property type="protein sequence ID" value="GJD65694.1"/>
    <property type="molecule type" value="Genomic_DNA"/>
</dbReference>
<keyword evidence="3" id="KW-1185">Reference proteome</keyword>
<evidence type="ECO:0008006" key="4">
    <source>
        <dbReference type="Google" id="ProtNLM"/>
    </source>
</evidence>
<feature type="transmembrane region" description="Helical" evidence="1">
    <location>
        <begin position="26"/>
        <end position="48"/>
    </location>
</feature>
<organism evidence="2 3">
    <name type="scientific">Methylobacterium frigidaeris</name>
    <dbReference type="NCBI Taxonomy" id="2038277"/>
    <lineage>
        <taxon>Bacteria</taxon>
        <taxon>Pseudomonadati</taxon>
        <taxon>Pseudomonadota</taxon>
        <taxon>Alphaproteobacteria</taxon>
        <taxon>Hyphomicrobiales</taxon>
        <taxon>Methylobacteriaceae</taxon>
        <taxon>Methylobacterium</taxon>
    </lineage>
</organism>
<evidence type="ECO:0000313" key="3">
    <source>
        <dbReference type="Proteomes" id="UP001055286"/>
    </source>
</evidence>
<keyword evidence="1" id="KW-0812">Transmembrane</keyword>
<keyword evidence="1" id="KW-1133">Transmembrane helix</keyword>
<dbReference type="Proteomes" id="UP001055286">
    <property type="component" value="Unassembled WGS sequence"/>
</dbReference>
<comment type="caution">
    <text evidence="2">The sequence shown here is derived from an EMBL/GenBank/DDBJ whole genome shotgun (WGS) entry which is preliminary data.</text>
</comment>
<dbReference type="AlphaFoldDB" id="A0AA37M829"/>
<accession>A0AA37M829</accession>